<evidence type="ECO:0000256" key="2">
    <source>
        <dbReference type="ARBA" id="ARBA00022679"/>
    </source>
</evidence>
<proteinExistence type="inferred from homology"/>
<evidence type="ECO:0000256" key="3">
    <source>
        <dbReference type="ARBA" id="ARBA00022741"/>
    </source>
</evidence>
<dbReference type="Pfam" id="PF00294">
    <property type="entry name" value="PfkB"/>
    <property type="match status" value="1"/>
</dbReference>
<evidence type="ECO:0000313" key="9">
    <source>
        <dbReference type="Proteomes" id="UP000581135"/>
    </source>
</evidence>
<keyword evidence="3" id="KW-0547">Nucleotide-binding</keyword>
<dbReference type="Proteomes" id="UP000581135">
    <property type="component" value="Unassembled WGS sequence"/>
</dbReference>
<evidence type="ECO:0000313" key="8">
    <source>
        <dbReference type="EMBL" id="MBB3065421.1"/>
    </source>
</evidence>
<dbReference type="InterPro" id="IPR017583">
    <property type="entry name" value="Tagatose/fructose_Pkinase"/>
</dbReference>
<dbReference type="EMBL" id="JACHXA010000004">
    <property type="protein sequence ID" value="MBB3065421.1"/>
    <property type="molecule type" value="Genomic_DNA"/>
</dbReference>
<dbReference type="GO" id="GO:0005524">
    <property type="term" value="F:ATP binding"/>
    <property type="evidence" value="ECO:0007669"/>
    <property type="project" value="UniProtKB-KW"/>
</dbReference>
<dbReference type="InterPro" id="IPR029056">
    <property type="entry name" value="Ribokinase-like"/>
</dbReference>
<dbReference type="NCBIfam" id="TIGR03168">
    <property type="entry name" value="1-PFK"/>
    <property type="match status" value="1"/>
</dbReference>
<comment type="similarity">
    <text evidence="1 6">Belongs to the carbohydrate kinase PfkB family.</text>
</comment>
<evidence type="ECO:0000256" key="5">
    <source>
        <dbReference type="ARBA" id="ARBA00022840"/>
    </source>
</evidence>
<dbReference type="InterPro" id="IPR002173">
    <property type="entry name" value="Carboh/pur_kinase_PfkB_CS"/>
</dbReference>
<dbReference type="CDD" id="cd01164">
    <property type="entry name" value="FruK_PfkB_like"/>
    <property type="match status" value="1"/>
</dbReference>
<gene>
    <name evidence="8" type="ORF">FHR98_001708</name>
</gene>
<dbReference type="PROSITE" id="PS00583">
    <property type="entry name" value="PFKB_KINASES_1"/>
    <property type="match status" value="1"/>
</dbReference>
<dbReference type="SUPFAM" id="SSF53613">
    <property type="entry name" value="Ribokinase-like"/>
    <property type="match status" value="1"/>
</dbReference>
<dbReference type="GO" id="GO:0003872">
    <property type="term" value="F:6-phosphofructokinase activity"/>
    <property type="evidence" value="ECO:0007669"/>
    <property type="project" value="TreeGrafter"/>
</dbReference>
<sequence>MTAILTVTVNPTVDLSSEVETLRPHSKLRCEPLCREPGGGGINVARVCQRLGAPATAVYTAGGATGAILHDLLMGESLDGEAVSITGETRESFTIFEQSSQRQYRFLFPGPNVSEEEGAALLSVIENCEPVPAFVVASGSIALGLGEGFFARLCALSNTLGARFVLDTHGPALRRAVAAGGIDILKVNLRELRELTGRSLERESDQLEAARGLAADGSCRVLTLTLGDRGAYVTSPEGSFRAQGLTIKTVSAVGAGDSFLGGFLSRLSRGDSLKEAFRWGVAAGSAALLTPGTQLCEADAVNELLSAVKVVPVSLPA</sequence>
<dbReference type="Gene3D" id="3.40.1190.20">
    <property type="match status" value="1"/>
</dbReference>
<keyword evidence="4 8" id="KW-0418">Kinase</keyword>
<comment type="caution">
    <text evidence="8">The sequence shown here is derived from an EMBL/GenBank/DDBJ whole genome shotgun (WGS) entry which is preliminary data.</text>
</comment>
<reference evidence="8 9" key="1">
    <citation type="submission" date="2020-08" db="EMBL/GenBank/DDBJ databases">
        <title>Genomic Encyclopedia of Type Strains, Phase III (KMG-III): the genomes of soil and plant-associated and newly described type strains.</title>
        <authorList>
            <person name="Whitman W."/>
        </authorList>
    </citation>
    <scope>NUCLEOTIDE SEQUENCE [LARGE SCALE GENOMIC DNA]</scope>
    <source>
        <strain evidence="8 9">CECT 8803</strain>
    </source>
</reference>
<protein>
    <recommendedName>
        <fullName evidence="6">Phosphofructokinase</fullName>
    </recommendedName>
</protein>
<keyword evidence="2 6" id="KW-0808">Transferase</keyword>
<keyword evidence="9" id="KW-1185">Reference proteome</keyword>
<evidence type="ECO:0000259" key="7">
    <source>
        <dbReference type="Pfam" id="PF00294"/>
    </source>
</evidence>
<dbReference type="PANTHER" id="PTHR46566">
    <property type="entry name" value="1-PHOSPHOFRUCTOKINASE-RELATED"/>
    <property type="match status" value="1"/>
</dbReference>
<dbReference type="RefSeq" id="WP_183416252.1">
    <property type="nucleotide sequence ID" value="NZ_JACHXA010000004.1"/>
</dbReference>
<organism evidence="8 9">
    <name type="scientific">Limibacillus halophilus</name>
    <dbReference type="NCBI Taxonomy" id="1579333"/>
    <lineage>
        <taxon>Bacteria</taxon>
        <taxon>Pseudomonadati</taxon>
        <taxon>Pseudomonadota</taxon>
        <taxon>Alphaproteobacteria</taxon>
        <taxon>Rhodospirillales</taxon>
        <taxon>Rhodovibrionaceae</taxon>
        <taxon>Limibacillus</taxon>
    </lineage>
</organism>
<dbReference type="GO" id="GO:0005829">
    <property type="term" value="C:cytosol"/>
    <property type="evidence" value="ECO:0007669"/>
    <property type="project" value="TreeGrafter"/>
</dbReference>
<evidence type="ECO:0000256" key="1">
    <source>
        <dbReference type="ARBA" id="ARBA00010688"/>
    </source>
</evidence>
<dbReference type="InterPro" id="IPR011611">
    <property type="entry name" value="PfkB_dom"/>
</dbReference>
<keyword evidence="5" id="KW-0067">ATP-binding</keyword>
<dbReference type="AlphaFoldDB" id="A0A839SRL4"/>
<feature type="domain" description="Carbohydrate kinase PfkB" evidence="7">
    <location>
        <begin position="13"/>
        <end position="297"/>
    </location>
</feature>
<dbReference type="PIRSF" id="PIRSF000535">
    <property type="entry name" value="1PFK/6PFK/LacC"/>
    <property type="match status" value="1"/>
</dbReference>
<dbReference type="PANTHER" id="PTHR46566:SF2">
    <property type="entry name" value="ATP-DEPENDENT 6-PHOSPHOFRUCTOKINASE ISOZYME 2"/>
    <property type="match status" value="1"/>
</dbReference>
<evidence type="ECO:0000256" key="6">
    <source>
        <dbReference type="PIRNR" id="PIRNR000535"/>
    </source>
</evidence>
<accession>A0A839SRL4</accession>
<name>A0A839SRL4_9PROT</name>
<evidence type="ECO:0000256" key="4">
    <source>
        <dbReference type="ARBA" id="ARBA00022777"/>
    </source>
</evidence>